<reference evidence="2 4" key="1">
    <citation type="submission" date="2008-03" db="EMBL/GenBank/DDBJ databases">
        <title>Annotation of Ixodes scapularis.</title>
        <authorList>
            <consortium name="Ixodes scapularis Genome Project Consortium"/>
            <person name="Caler E."/>
            <person name="Hannick L.I."/>
            <person name="Bidwell S."/>
            <person name="Joardar V."/>
            <person name="Thiagarajan M."/>
            <person name="Amedeo P."/>
            <person name="Galinsky K.J."/>
            <person name="Schobel S."/>
            <person name="Inman J."/>
            <person name="Hostetler J."/>
            <person name="Miller J."/>
            <person name="Hammond M."/>
            <person name="Megy K."/>
            <person name="Lawson D."/>
            <person name="Kodira C."/>
            <person name="Sutton G."/>
            <person name="Meyer J."/>
            <person name="Hill C.A."/>
            <person name="Birren B."/>
            <person name="Nene V."/>
            <person name="Collins F."/>
            <person name="Alarcon-Chaidez F."/>
            <person name="Wikel S."/>
            <person name="Strausberg R."/>
        </authorList>
    </citation>
    <scope>NUCLEOTIDE SEQUENCE [LARGE SCALE GENOMIC DNA]</scope>
    <source>
        <strain evidence="4">Wikel</strain>
        <strain evidence="2">Wikel colony</strain>
    </source>
</reference>
<dbReference type="GO" id="GO:0006044">
    <property type="term" value="P:N-acetylglucosamine metabolic process"/>
    <property type="evidence" value="ECO:0000318"/>
    <property type="project" value="GO_Central"/>
</dbReference>
<evidence type="ECO:0000313" key="2">
    <source>
        <dbReference type="EMBL" id="EEC12692.1"/>
    </source>
</evidence>
<dbReference type="GO" id="GO:0016757">
    <property type="term" value="F:glycosyltransferase activity"/>
    <property type="evidence" value="ECO:0000318"/>
    <property type="project" value="GO_Central"/>
</dbReference>
<evidence type="ECO:0000256" key="1">
    <source>
        <dbReference type="SAM" id="Phobius"/>
    </source>
</evidence>
<dbReference type="VEuPathDB" id="VectorBase:ISCP_009950"/>
<name>B7Q1H0_IXOSC</name>
<gene>
    <name evidence="2" type="ORF">IscW_ISCW020535</name>
</gene>
<dbReference type="EMBL" id="ABJB010922539">
    <property type="status" value="NOT_ANNOTATED_CDS"/>
    <property type="molecule type" value="Genomic_DNA"/>
</dbReference>
<keyword evidence="1" id="KW-1133">Transmembrane helix</keyword>
<accession>B7Q1H0</accession>
<dbReference type="Proteomes" id="UP000001555">
    <property type="component" value="Unassembled WGS sequence"/>
</dbReference>
<dbReference type="AlphaFoldDB" id="B7Q1H0"/>
<dbReference type="HOGENOM" id="CLU_608721_0_0_1"/>
<dbReference type="PaxDb" id="6945-B7Q1H0"/>
<dbReference type="EnsemblMetazoa" id="ISCW020535-RA">
    <property type="protein sequence ID" value="ISCW020535-PA"/>
    <property type="gene ID" value="ISCW020535"/>
</dbReference>
<dbReference type="GO" id="GO:0016020">
    <property type="term" value="C:membrane"/>
    <property type="evidence" value="ECO:0007669"/>
    <property type="project" value="InterPro"/>
</dbReference>
<keyword evidence="1" id="KW-0812">Transmembrane</keyword>
<keyword evidence="4" id="KW-1185">Reference proteome</keyword>
<dbReference type="EMBL" id="DS837710">
    <property type="protein sequence ID" value="EEC12692.1"/>
    <property type="molecule type" value="Genomic_DNA"/>
</dbReference>
<dbReference type="PANTHER" id="PTHR12224">
    <property type="entry name" value="BETA-1,4-MANNOSYL-GLYCOPROTEIN BETA-1,4-N-ACETYLGLUCOSAMINYL-TRANSFERASE"/>
    <property type="match status" value="1"/>
</dbReference>
<dbReference type="InterPro" id="IPR006813">
    <property type="entry name" value="Glyco_trans_17"/>
</dbReference>
<protein>
    <submittedName>
        <fullName evidence="2 3">Beta-1,4-mannosyl-glycoprotein 4-beta-N-acetylglucosaminyltransferase, putative</fullName>
        <ecNumber evidence="2">2.4.1.144</ecNumber>
    </submittedName>
</protein>
<feature type="transmembrane region" description="Helical" evidence="1">
    <location>
        <begin position="26"/>
        <end position="44"/>
    </location>
</feature>
<reference evidence="3" key="2">
    <citation type="submission" date="2020-05" db="UniProtKB">
        <authorList>
            <consortium name="EnsemblMetazoa"/>
        </authorList>
    </citation>
    <scope>IDENTIFICATION</scope>
    <source>
        <strain evidence="3">wikel</strain>
    </source>
</reference>
<dbReference type="InParanoid" id="B7Q1H0"/>
<dbReference type="STRING" id="6945.B7Q1H0"/>
<organism>
    <name type="scientific">Ixodes scapularis</name>
    <name type="common">Black-legged tick</name>
    <name type="synonym">Deer tick</name>
    <dbReference type="NCBI Taxonomy" id="6945"/>
    <lineage>
        <taxon>Eukaryota</taxon>
        <taxon>Metazoa</taxon>
        <taxon>Ecdysozoa</taxon>
        <taxon>Arthropoda</taxon>
        <taxon>Chelicerata</taxon>
        <taxon>Arachnida</taxon>
        <taxon>Acari</taxon>
        <taxon>Parasitiformes</taxon>
        <taxon>Ixodida</taxon>
        <taxon>Ixodoidea</taxon>
        <taxon>Ixodidae</taxon>
        <taxon>Ixodinae</taxon>
        <taxon>Ixodes</taxon>
    </lineage>
</organism>
<dbReference type="GO" id="GO:0003830">
    <property type="term" value="F:beta-1,4-mannosylglycoprotein 4-beta-N-acetylglucosaminyltransferase activity"/>
    <property type="evidence" value="ECO:0007669"/>
    <property type="project" value="UniProtKB-EC"/>
</dbReference>
<proteinExistence type="predicted"/>
<dbReference type="EC" id="2.4.1.144" evidence="2"/>
<dbReference type="VEuPathDB" id="VectorBase:ISCI020535"/>
<evidence type="ECO:0000313" key="4">
    <source>
        <dbReference type="Proteomes" id="UP000001555"/>
    </source>
</evidence>
<keyword evidence="2" id="KW-0328">Glycosyltransferase</keyword>
<dbReference type="FunCoup" id="B7Q1H0">
    <property type="interactions" value="46"/>
</dbReference>
<keyword evidence="1" id="KW-0472">Membrane</keyword>
<dbReference type="PANTHER" id="PTHR12224:SF0">
    <property type="entry name" value="BETA-1,4-MANNOSYL-GLYCOPROTEIN 4-BETA-N-ACETYLGLUCOSAMINYLTRANSFERASE"/>
    <property type="match status" value="1"/>
</dbReference>
<sequence length="450" mass="51456">MGQIFHCFGPERKQDSLFQCWGVKRIRVAVTVFIIFNVLVLLLINSGGRNGSLSSSFKSEPCDNCHIGSPTYRDIRKDIFHLPLLQDVDMSRYYFPLKTAWCYTNGSSVKQSQDAEHCVCKPDFFGKDCGIPQIIWSSNFLEEGKKLGVWVKRRKRPRRLINVITVTNASQFDFLRLQLDYLGAIVECFVIGYEGSSDLFSRIKEEFGKRPIYFRIVYVDLNDAKPGTANEVLADSVWKRLSDFRIDDLFIWSNLTAIPMLDVLNFMKLYDGFSEPVKFYLRQLAYSFLWEPKSSDAPSNLTRSSLFVSSFSMNSILCLYNWKCVASAETSQFPASLLEKFKKNNGWAIEPWTLGSRELPSGWDCQDCLAIADSSALFSEKFNNHSSNSSLSTERQAVLKTLLKERGFNNSNVQLIKRHQPAEIAPKLLLDKPGSLWYFVPFALADAHNW</sequence>
<dbReference type="VEuPathDB" id="VectorBase:ISCW020535"/>
<keyword evidence="2" id="KW-0808">Transferase</keyword>
<dbReference type="OrthoDB" id="6474464at2759"/>
<evidence type="ECO:0000313" key="3">
    <source>
        <dbReference type="EnsemblMetazoa" id="ISCW020535-PA"/>
    </source>
</evidence>